<evidence type="ECO:0000256" key="3">
    <source>
        <dbReference type="ARBA" id="ARBA00023125"/>
    </source>
</evidence>
<dbReference type="Proteomes" id="UP000007113">
    <property type="component" value="Chromosome"/>
</dbReference>
<evidence type="ECO:0000313" key="8">
    <source>
        <dbReference type="Proteomes" id="UP000007113"/>
    </source>
</evidence>
<dbReference type="GO" id="GO:0003677">
    <property type="term" value="F:DNA binding"/>
    <property type="evidence" value="ECO:0007669"/>
    <property type="project" value="UniProtKB-KW"/>
</dbReference>
<organism evidence="7 8">
    <name type="scientific">Granulicella mallensis (strain ATCC BAA-1857 / DSM 23137 / MP5ACTX8)</name>
    <dbReference type="NCBI Taxonomy" id="682795"/>
    <lineage>
        <taxon>Bacteria</taxon>
        <taxon>Pseudomonadati</taxon>
        <taxon>Acidobacteriota</taxon>
        <taxon>Terriglobia</taxon>
        <taxon>Terriglobales</taxon>
        <taxon>Acidobacteriaceae</taxon>
        <taxon>Granulicella</taxon>
    </lineage>
</organism>
<evidence type="ECO:0000259" key="6">
    <source>
        <dbReference type="Pfam" id="PF04542"/>
    </source>
</evidence>
<evidence type="ECO:0000256" key="1">
    <source>
        <dbReference type="ARBA" id="ARBA00023015"/>
    </source>
</evidence>
<protein>
    <submittedName>
        <fullName evidence="7">RNA polymerase, sigma-24 subunit, ECF subfamily</fullName>
    </submittedName>
</protein>
<dbReference type="InterPro" id="IPR013325">
    <property type="entry name" value="RNA_pol_sigma_r2"/>
</dbReference>
<gene>
    <name evidence="7" type="ordered locus">AciX8_4084</name>
</gene>
<accession>G8NQ31</accession>
<feature type="compositionally biased region" description="Basic and acidic residues" evidence="5">
    <location>
        <begin position="271"/>
        <end position="280"/>
    </location>
</feature>
<dbReference type="AlphaFoldDB" id="G8NQ31"/>
<keyword evidence="8" id="KW-1185">Reference proteome</keyword>
<dbReference type="STRING" id="682795.AciX8_4084"/>
<reference evidence="7 8" key="1">
    <citation type="submission" date="2011-11" db="EMBL/GenBank/DDBJ databases">
        <title>Complete sequence of Granulicella mallensis MP5ACTX8.</title>
        <authorList>
            <consortium name="US DOE Joint Genome Institute"/>
            <person name="Lucas S."/>
            <person name="Copeland A."/>
            <person name="Lapidus A."/>
            <person name="Cheng J.-F."/>
            <person name="Goodwin L."/>
            <person name="Pitluck S."/>
            <person name="Peters L."/>
            <person name="Lu M."/>
            <person name="Detter J.C."/>
            <person name="Han C."/>
            <person name="Tapia R."/>
            <person name="Land M."/>
            <person name="Hauser L."/>
            <person name="Kyrpides N."/>
            <person name="Ivanova N."/>
            <person name="Mikhailova N."/>
            <person name="Pagani I."/>
            <person name="Rawat S."/>
            <person name="Mannisto M."/>
            <person name="Haggblom M."/>
            <person name="Woyke T."/>
        </authorList>
    </citation>
    <scope>NUCLEOTIDE SEQUENCE [LARGE SCALE GENOMIC DNA]</scope>
    <source>
        <strain evidence="8">ATCC BAA-1857 / DSM 23137 / MP5ACTX8</strain>
    </source>
</reference>
<dbReference type="InterPro" id="IPR039425">
    <property type="entry name" value="RNA_pol_sigma-70-like"/>
</dbReference>
<dbReference type="Pfam" id="PF04542">
    <property type="entry name" value="Sigma70_r2"/>
    <property type="match status" value="1"/>
</dbReference>
<dbReference type="SUPFAM" id="SSF88946">
    <property type="entry name" value="Sigma2 domain of RNA polymerase sigma factors"/>
    <property type="match status" value="1"/>
</dbReference>
<dbReference type="Gene3D" id="1.10.1740.10">
    <property type="match status" value="1"/>
</dbReference>
<dbReference type="PANTHER" id="PTHR43133">
    <property type="entry name" value="RNA POLYMERASE ECF-TYPE SIGMA FACTO"/>
    <property type="match status" value="1"/>
</dbReference>
<evidence type="ECO:0000256" key="2">
    <source>
        <dbReference type="ARBA" id="ARBA00023082"/>
    </source>
</evidence>
<evidence type="ECO:0000313" key="7">
    <source>
        <dbReference type="EMBL" id="AEU38365.1"/>
    </source>
</evidence>
<feature type="domain" description="RNA polymerase sigma-70 region 2" evidence="6">
    <location>
        <begin position="20"/>
        <end position="84"/>
    </location>
</feature>
<feature type="region of interest" description="Disordered" evidence="5">
    <location>
        <begin position="271"/>
        <end position="308"/>
    </location>
</feature>
<name>G8NQ31_GRAMM</name>
<dbReference type="GO" id="GO:0006352">
    <property type="term" value="P:DNA-templated transcription initiation"/>
    <property type="evidence" value="ECO:0007669"/>
    <property type="project" value="InterPro"/>
</dbReference>
<dbReference type="KEGG" id="gma:AciX8_4084"/>
<dbReference type="eggNOG" id="COG1595">
    <property type="taxonomic scope" value="Bacteria"/>
</dbReference>
<evidence type="ECO:0000256" key="4">
    <source>
        <dbReference type="ARBA" id="ARBA00023163"/>
    </source>
</evidence>
<dbReference type="RefSeq" id="WP_014267236.1">
    <property type="nucleotide sequence ID" value="NC_016631.1"/>
</dbReference>
<dbReference type="GO" id="GO:0016987">
    <property type="term" value="F:sigma factor activity"/>
    <property type="evidence" value="ECO:0007669"/>
    <property type="project" value="UniProtKB-KW"/>
</dbReference>
<keyword evidence="4" id="KW-0804">Transcription</keyword>
<keyword evidence="3" id="KW-0238">DNA-binding</keyword>
<keyword evidence="1" id="KW-0805">Transcription regulation</keyword>
<feature type="region of interest" description="Disordered" evidence="5">
    <location>
        <begin position="769"/>
        <end position="792"/>
    </location>
</feature>
<dbReference type="HOGENOM" id="CLU_309674_0_0_0"/>
<sequence length="951" mass="106765">MPFSHSNPVRRTNEDVFFDYYPRLLEWAAQITHNDRSEAEDLVQDFYLRITRITRPIDEMEQPEGYLFRVLRNLYLVRVRQSGRNPLNNLSIVDYDSIEHGLAVADRGELLFVHDHLRKICRYACERKSTVRSASVLILRFFHGYYPSEVMRILQAGRSSVDMLLQTARNEARLSLERPEAIRCIVPSGNLPLFFSKKGDSTHLLFHELQEAVFSAVEGRCLERAVLERRYGALNGSAKLTAQELSHLVSCRSCLERVNKILDLPSLAERSPEDGIDRDSMSGPGGVSGSRGPSARKKLTRNSPTLRKMERRARELFEHRPSSLEIVVDGEVRSSQRVTAEVNELRLRLANKEEPSLIEVQSEQLYCLACLPLESPDRSDRMKQVETISLSDRRSLILTVTFGPDDLIVHVLYLDPVMAEMPETDIAFESANAPALFETGSVSNGGFIPIVRHSERQFRRWTSSFSVWLQRQYRRLFIGNMNPFLASAVFLTLGACVCLWLWHKSTPPMSANLFLQRAETADQIAVSTGESKVIAQKVRIRTASQTIERVIHRDTSGRRKPKLQPLDRQTTMLQARLAKAGVNWDAPLSAAAYQDWYKHSRVTRDSVQTAGSTLLMLTTTIDSGDVTKESLTVRAADFHPVERTISFRDTGNVEIAELDYNVMPWSAADPSWFEPVVTTAASDLPAMHAAIHLPRGLADSELDEAELGARTVLNQLQADAGEPISLARTAEGMEVKGVVDTNARKRELLSRLALIPNVHASILSAEEIGPRPLPSAVSGDGQPRSPIQEQPSPLEQYLRKKNLSMDQLVPASDNLLDGSLRIVQAGVHLSELQSRFREVNPLPVNEQTQLETLSRNYRGTITAGIYANQQILLSLGFASSSPVPEISEPDRSGRGIDEQLRRYRQLCLEMVSNETGLTRSAPEIAREILDVGERIRLHLADTSTAFRKDNN</sequence>
<dbReference type="PANTHER" id="PTHR43133:SF8">
    <property type="entry name" value="RNA POLYMERASE SIGMA FACTOR HI_1459-RELATED"/>
    <property type="match status" value="1"/>
</dbReference>
<dbReference type="EMBL" id="CP003130">
    <property type="protein sequence ID" value="AEU38365.1"/>
    <property type="molecule type" value="Genomic_DNA"/>
</dbReference>
<proteinExistence type="predicted"/>
<dbReference type="InterPro" id="IPR007627">
    <property type="entry name" value="RNA_pol_sigma70_r2"/>
</dbReference>
<evidence type="ECO:0000256" key="5">
    <source>
        <dbReference type="SAM" id="MobiDB-lite"/>
    </source>
</evidence>
<keyword evidence="2" id="KW-0731">Sigma factor</keyword>
<dbReference type="OrthoDB" id="127650at2"/>